<protein>
    <submittedName>
        <fullName evidence="1">Uncharacterized protein</fullName>
    </submittedName>
</protein>
<proteinExistence type="predicted"/>
<reference evidence="2" key="2">
    <citation type="submission" date="2019-10" db="EMBL/GenBank/DDBJ databases">
        <title>A de novo genome assembly of a pear dwarfing rootstock.</title>
        <authorList>
            <person name="Wang F."/>
            <person name="Wang J."/>
            <person name="Li S."/>
            <person name="Zhang Y."/>
            <person name="Fang M."/>
            <person name="Ma L."/>
            <person name="Zhao Y."/>
            <person name="Jiang S."/>
        </authorList>
    </citation>
    <scope>NUCLEOTIDE SEQUENCE [LARGE SCALE GENOMIC DNA]</scope>
</reference>
<evidence type="ECO:0000313" key="1">
    <source>
        <dbReference type="EMBL" id="KAB2610460.1"/>
    </source>
</evidence>
<dbReference type="AlphaFoldDB" id="A0A5N5GAA9"/>
<keyword evidence="2" id="KW-1185">Reference proteome</keyword>
<sequence length="81" mass="9703">MKCMQKDGRKAYIPEASTILRTKSNVFLGQLVPERYNCTCSLQKLQIVNQCSISKFHKLKDLWKKFKIEKKKKKEKRKKKR</sequence>
<reference evidence="1 2" key="1">
    <citation type="submission" date="2019-09" db="EMBL/GenBank/DDBJ databases">
        <authorList>
            <person name="Ou C."/>
        </authorList>
    </citation>
    <scope>NUCLEOTIDE SEQUENCE [LARGE SCALE GENOMIC DNA]</scope>
    <source>
        <strain evidence="1">S2</strain>
        <tissue evidence="1">Leaf</tissue>
    </source>
</reference>
<dbReference type="Proteomes" id="UP000327157">
    <property type="component" value="Chromosome 17"/>
</dbReference>
<accession>A0A5N5GAA9</accession>
<reference evidence="1 2" key="3">
    <citation type="submission" date="2019-11" db="EMBL/GenBank/DDBJ databases">
        <title>A de novo genome assembly of a pear dwarfing rootstock.</title>
        <authorList>
            <person name="Wang F."/>
            <person name="Wang J."/>
            <person name="Li S."/>
            <person name="Zhang Y."/>
            <person name="Fang M."/>
            <person name="Ma L."/>
            <person name="Zhao Y."/>
            <person name="Jiang S."/>
        </authorList>
    </citation>
    <scope>NUCLEOTIDE SEQUENCE [LARGE SCALE GENOMIC DNA]</scope>
    <source>
        <strain evidence="1">S2</strain>
        <tissue evidence="1">Leaf</tissue>
    </source>
</reference>
<comment type="caution">
    <text evidence="1">The sequence shown here is derived from an EMBL/GenBank/DDBJ whole genome shotgun (WGS) entry which is preliminary data.</text>
</comment>
<evidence type="ECO:0000313" key="2">
    <source>
        <dbReference type="Proteomes" id="UP000327157"/>
    </source>
</evidence>
<dbReference type="EMBL" id="SMOL01000487">
    <property type="protein sequence ID" value="KAB2610460.1"/>
    <property type="molecule type" value="Genomic_DNA"/>
</dbReference>
<gene>
    <name evidence="1" type="ORF">D8674_018492</name>
</gene>
<organism evidence="1 2">
    <name type="scientific">Pyrus ussuriensis x Pyrus communis</name>
    <dbReference type="NCBI Taxonomy" id="2448454"/>
    <lineage>
        <taxon>Eukaryota</taxon>
        <taxon>Viridiplantae</taxon>
        <taxon>Streptophyta</taxon>
        <taxon>Embryophyta</taxon>
        <taxon>Tracheophyta</taxon>
        <taxon>Spermatophyta</taxon>
        <taxon>Magnoliopsida</taxon>
        <taxon>eudicotyledons</taxon>
        <taxon>Gunneridae</taxon>
        <taxon>Pentapetalae</taxon>
        <taxon>rosids</taxon>
        <taxon>fabids</taxon>
        <taxon>Rosales</taxon>
        <taxon>Rosaceae</taxon>
        <taxon>Amygdaloideae</taxon>
        <taxon>Maleae</taxon>
        <taxon>Pyrus</taxon>
    </lineage>
</organism>
<name>A0A5N5GAA9_9ROSA</name>